<reference evidence="1 2" key="1">
    <citation type="submission" date="2020-02" db="EMBL/GenBank/DDBJ databases">
        <title>Whole genome sequence of Halogeometricum borinquense strain wsp4.</title>
        <authorList>
            <person name="Verma D.K."/>
            <person name="Gopal K."/>
            <person name="Prasad E.S."/>
        </authorList>
    </citation>
    <scope>NUCLEOTIDE SEQUENCE [LARGE SCALE GENOMIC DNA]</scope>
    <source>
        <strain evidence="2">wsp4</strain>
    </source>
</reference>
<sequence>MYAGRVEDEDGTAGYGIEVLRFDRELNELGGDVYLGPEADADEYLGQTEFQTLSAFSQQYLEPDAPVAADGGSR</sequence>
<proteinExistence type="predicted"/>
<protein>
    <submittedName>
        <fullName evidence="1">Uncharacterized protein</fullName>
    </submittedName>
</protein>
<dbReference type="AlphaFoldDB" id="A0A6C0UIQ9"/>
<evidence type="ECO:0000313" key="1">
    <source>
        <dbReference type="EMBL" id="QIB75325.1"/>
    </source>
</evidence>
<organism evidence="1 2">
    <name type="scientific">Halogeometricum borinquense</name>
    <dbReference type="NCBI Taxonomy" id="60847"/>
    <lineage>
        <taxon>Archaea</taxon>
        <taxon>Methanobacteriati</taxon>
        <taxon>Methanobacteriota</taxon>
        <taxon>Stenosarchaea group</taxon>
        <taxon>Halobacteria</taxon>
        <taxon>Halobacteriales</taxon>
        <taxon>Haloferacaceae</taxon>
        <taxon>Halogeometricum</taxon>
    </lineage>
</organism>
<accession>A0A6C0UIQ9</accession>
<dbReference type="Proteomes" id="UP000465846">
    <property type="component" value="Chromosome"/>
</dbReference>
<name>A0A6C0UIQ9_9EURY</name>
<gene>
    <name evidence="1" type="ORF">G3I44_14130</name>
</gene>
<dbReference type="EMBL" id="CP048739">
    <property type="protein sequence ID" value="QIB75325.1"/>
    <property type="molecule type" value="Genomic_DNA"/>
</dbReference>
<evidence type="ECO:0000313" key="2">
    <source>
        <dbReference type="Proteomes" id="UP000465846"/>
    </source>
</evidence>
<dbReference type="GeneID" id="44080561"/>
<dbReference type="RefSeq" id="WP_163487105.1">
    <property type="nucleotide sequence ID" value="NZ_CP048739.1"/>
</dbReference>